<keyword evidence="5 10" id="KW-0812">Transmembrane</keyword>
<dbReference type="GO" id="GO:0009055">
    <property type="term" value="F:electron transfer activity"/>
    <property type="evidence" value="ECO:0007669"/>
    <property type="project" value="InterPro"/>
</dbReference>
<dbReference type="Pfam" id="PF01127">
    <property type="entry name" value="Sdh_cyt"/>
    <property type="match status" value="1"/>
</dbReference>
<evidence type="ECO:0000256" key="5">
    <source>
        <dbReference type="ARBA" id="ARBA00022692"/>
    </source>
</evidence>
<evidence type="ECO:0000256" key="4">
    <source>
        <dbReference type="ARBA" id="ARBA00022617"/>
    </source>
</evidence>
<evidence type="ECO:0000256" key="10">
    <source>
        <dbReference type="SAM" id="Phobius"/>
    </source>
</evidence>
<protein>
    <recommendedName>
        <fullName evidence="13">Succinate dehydrogenase, cytochrome b556 subunit</fullName>
    </recommendedName>
</protein>
<evidence type="ECO:0000256" key="8">
    <source>
        <dbReference type="ARBA" id="ARBA00023004"/>
    </source>
</evidence>
<comment type="subcellular location">
    <subcellularLocation>
        <location evidence="2">Membrane</location>
    </subcellularLocation>
</comment>
<feature type="transmembrane region" description="Helical" evidence="10">
    <location>
        <begin position="92"/>
        <end position="113"/>
    </location>
</feature>
<sequence>MTMMRASDADHALSVWSITQTNPEVSGNLRAGLASGVSKLVDSTSPTMTLEAVQPMSTTASTASAAAASDRASGARRKGTFYRGDPGMWSWVLHRITGVLTFFFLFVHVLDTALVRVSPEAYDQVIATYKNPIVNLMEVGLVGAVLFHALNGIRVMLVDFWSKGPKYQRPMLWSIVGIWVVVMVPGAYFMLERTVSTLFGGGH</sequence>
<evidence type="ECO:0000313" key="12">
    <source>
        <dbReference type="Proteomes" id="UP001165136"/>
    </source>
</evidence>
<evidence type="ECO:0000256" key="2">
    <source>
        <dbReference type="ARBA" id="ARBA00004370"/>
    </source>
</evidence>
<dbReference type="InterPro" id="IPR014314">
    <property type="entry name" value="Succ_DH_cytb556"/>
</dbReference>
<dbReference type="GO" id="GO:0046872">
    <property type="term" value="F:metal ion binding"/>
    <property type="evidence" value="ECO:0007669"/>
    <property type="project" value="UniProtKB-KW"/>
</dbReference>
<evidence type="ECO:0000256" key="7">
    <source>
        <dbReference type="ARBA" id="ARBA00022989"/>
    </source>
</evidence>
<evidence type="ECO:0000256" key="3">
    <source>
        <dbReference type="ARBA" id="ARBA00007244"/>
    </source>
</evidence>
<dbReference type="PANTHER" id="PTHR41910">
    <property type="entry name" value="SUCCINATE DEHYDROGENASE 2 MEMBRANE SUBUNIT SDHC"/>
    <property type="match status" value="1"/>
</dbReference>
<keyword evidence="4" id="KW-0349">Heme</keyword>
<reference evidence="11" key="1">
    <citation type="submission" date="2023-03" db="EMBL/GenBank/DDBJ databases">
        <title>Amycolatopsis taiwanensis NBRC 103393.</title>
        <authorList>
            <person name="Ichikawa N."/>
            <person name="Sato H."/>
            <person name="Tonouchi N."/>
        </authorList>
    </citation>
    <scope>NUCLEOTIDE SEQUENCE</scope>
    <source>
        <strain evidence="11">NBRC 103393</strain>
    </source>
</reference>
<evidence type="ECO:0000256" key="1">
    <source>
        <dbReference type="ARBA" id="ARBA00001971"/>
    </source>
</evidence>
<evidence type="ECO:0000256" key="9">
    <source>
        <dbReference type="ARBA" id="ARBA00023136"/>
    </source>
</evidence>
<evidence type="ECO:0008006" key="13">
    <source>
        <dbReference type="Google" id="ProtNLM"/>
    </source>
</evidence>
<keyword evidence="7 10" id="KW-1133">Transmembrane helix</keyword>
<comment type="cofactor">
    <cofactor evidence="1">
        <name>heme</name>
        <dbReference type="ChEBI" id="CHEBI:30413"/>
    </cofactor>
</comment>
<dbReference type="GO" id="GO:0016020">
    <property type="term" value="C:membrane"/>
    <property type="evidence" value="ECO:0007669"/>
    <property type="project" value="UniProtKB-SubCell"/>
</dbReference>
<dbReference type="AlphaFoldDB" id="A0A9W6R8Z1"/>
<dbReference type="InterPro" id="IPR000701">
    <property type="entry name" value="SuccDH_FuR_B_TM-su"/>
</dbReference>
<dbReference type="Gene3D" id="1.20.1300.10">
    <property type="entry name" value="Fumarate reductase/succinate dehydrogenase, transmembrane subunit"/>
    <property type="match status" value="1"/>
</dbReference>
<evidence type="ECO:0000256" key="6">
    <source>
        <dbReference type="ARBA" id="ARBA00022723"/>
    </source>
</evidence>
<proteinExistence type="inferred from homology"/>
<gene>
    <name evidence="11" type="ORF">Atai01_80670</name>
</gene>
<dbReference type="NCBIfam" id="TIGR02970">
    <property type="entry name" value="succ_dehyd_cytB"/>
    <property type="match status" value="1"/>
</dbReference>
<dbReference type="SUPFAM" id="SSF81343">
    <property type="entry name" value="Fumarate reductase respiratory complex transmembrane subunits"/>
    <property type="match status" value="1"/>
</dbReference>
<dbReference type="GO" id="GO:0006099">
    <property type="term" value="P:tricarboxylic acid cycle"/>
    <property type="evidence" value="ECO:0007669"/>
    <property type="project" value="InterPro"/>
</dbReference>
<keyword evidence="8" id="KW-0408">Iron</keyword>
<dbReference type="InterPro" id="IPR034804">
    <property type="entry name" value="SQR/QFR_C/D"/>
</dbReference>
<dbReference type="InterPro" id="IPR039023">
    <property type="entry name" value="SdhC_prok"/>
</dbReference>
<keyword evidence="12" id="KW-1185">Reference proteome</keyword>
<dbReference type="EMBL" id="BSTI01000037">
    <property type="protein sequence ID" value="GLY71448.1"/>
    <property type="molecule type" value="Genomic_DNA"/>
</dbReference>
<dbReference type="PANTHER" id="PTHR41910:SF1">
    <property type="entry name" value="SUCCINATE DEHYDROGENASE HYDROPHOBIC MEMBRANE ANCHOR SUBUNIT"/>
    <property type="match status" value="1"/>
</dbReference>
<feature type="transmembrane region" description="Helical" evidence="10">
    <location>
        <begin position="133"/>
        <end position="150"/>
    </location>
</feature>
<keyword evidence="9 10" id="KW-0472">Membrane</keyword>
<comment type="caution">
    <text evidence="11">The sequence shown here is derived from an EMBL/GenBank/DDBJ whole genome shotgun (WGS) entry which is preliminary data.</text>
</comment>
<comment type="similarity">
    <text evidence="3">Belongs to the cytochrome b560 family.</text>
</comment>
<dbReference type="CDD" id="cd03501">
    <property type="entry name" value="SQR_TypeA_SdhC_like"/>
    <property type="match status" value="1"/>
</dbReference>
<feature type="transmembrane region" description="Helical" evidence="10">
    <location>
        <begin position="171"/>
        <end position="191"/>
    </location>
</feature>
<dbReference type="Proteomes" id="UP001165136">
    <property type="component" value="Unassembled WGS sequence"/>
</dbReference>
<keyword evidence="6" id="KW-0479">Metal-binding</keyword>
<evidence type="ECO:0000313" key="11">
    <source>
        <dbReference type="EMBL" id="GLY71448.1"/>
    </source>
</evidence>
<organism evidence="11 12">
    <name type="scientific">Amycolatopsis taiwanensis</name>
    <dbReference type="NCBI Taxonomy" id="342230"/>
    <lineage>
        <taxon>Bacteria</taxon>
        <taxon>Bacillati</taxon>
        <taxon>Actinomycetota</taxon>
        <taxon>Actinomycetes</taxon>
        <taxon>Pseudonocardiales</taxon>
        <taxon>Pseudonocardiaceae</taxon>
        <taxon>Amycolatopsis</taxon>
    </lineage>
</organism>
<accession>A0A9W6R8Z1</accession>
<name>A0A9W6R8Z1_9PSEU</name>